<evidence type="ECO:0000313" key="2">
    <source>
        <dbReference type="Proteomes" id="UP001152885"/>
    </source>
</evidence>
<dbReference type="SUPFAM" id="SSF101908">
    <property type="entry name" value="Putative isomerase YbhE"/>
    <property type="match status" value="1"/>
</dbReference>
<proteinExistence type="predicted"/>
<sequence length="528" mass="59941">MFKPSKEGSFKSRIVNYYGQNIQLFEKLKLYKEKLGDLLFYPSESIIKQHFIEDTKQLNTIPNNQLNIKNLLLKPVDLDYVNFRFNSNKEINLKLNKETIDNIKLEHDHPANLKSQLKRNAHILSTGGTITSQQWLPRPINSNSNISYLAVSIFNNPNGIEDMFNPELRVFKKIKSDFKINSAVQIWEYNLETNTISLKNVLITTHYGSPIEIKWVPIYTEDNVLGVLSGVFTGGDVHFFKIDDNLPKYSVVENSSFTYSSNNEIDEEISNICCFDFMGDSKMLIGLDDGYIAEYQLPFNNSESESELNIPNFKYYLSDGNVSSILSCETKTGEYLNVINTHGLRSYEYSSINPIQDVFTPLVFKTVVKPSFNYFLQSYIASNTFDTNNLVQLKMPMDTQASYIRGDFYLSCSELSNIISHPFCLIGGSDGGISILNVFRRLSGQKASHKFTIPLKLWKFAINEEEKLSLEAAFESFPVENPKGPSLERPEVIVSSLSWNCNVTGSSVYSAGTASGILVIERLDPEYN</sequence>
<organism evidence="1 2">
    <name type="scientific">Candida verbasci</name>
    <dbReference type="NCBI Taxonomy" id="1227364"/>
    <lineage>
        <taxon>Eukaryota</taxon>
        <taxon>Fungi</taxon>
        <taxon>Dikarya</taxon>
        <taxon>Ascomycota</taxon>
        <taxon>Saccharomycotina</taxon>
        <taxon>Pichiomycetes</taxon>
        <taxon>Debaryomycetaceae</taxon>
        <taxon>Candida/Lodderomyces clade</taxon>
        <taxon>Candida</taxon>
    </lineage>
</organism>
<name>A0A9W4XC97_9ASCO</name>
<dbReference type="Proteomes" id="UP001152885">
    <property type="component" value="Unassembled WGS sequence"/>
</dbReference>
<protein>
    <recommendedName>
        <fullName evidence="3">Transcription factor tau 91 kDa subunit</fullName>
    </recommendedName>
</protein>
<dbReference type="EMBL" id="CANTUO010000001">
    <property type="protein sequence ID" value="CAI5756980.1"/>
    <property type="molecule type" value="Genomic_DNA"/>
</dbReference>
<comment type="caution">
    <text evidence="1">The sequence shown here is derived from an EMBL/GenBank/DDBJ whole genome shotgun (WGS) entry which is preliminary data.</text>
</comment>
<evidence type="ECO:0000313" key="1">
    <source>
        <dbReference type="EMBL" id="CAI5756980.1"/>
    </source>
</evidence>
<gene>
    <name evidence="1" type="ORF">CANVERA_P1497</name>
</gene>
<keyword evidence="2" id="KW-1185">Reference proteome</keyword>
<reference evidence="1" key="1">
    <citation type="submission" date="2022-12" db="EMBL/GenBank/DDBJ databases">
        <authorList>
            <person name="Brejova B."/>
        </authorList>
    </citation>
    <scope>NUCLEOTIDE SEQUENCE</scope>
</reference>
<dbReference type="OrthoDB" id="4703at2759"/>
<evidence type="ECO:0008006" key="3">
    <source>
        <dbReference type="Google" id="ProtNLM"/>
    </source>
</evidence>
<accession>A0A9W4XC97</accession>
<dbReference type="AlphaFoldDB" id="A0A9W4XC97"/>